<proteinExistence type="predicted"/>
<comment type="caution">
    <text evidence="2">The sequence shown here is derived from an EMBL/GenBank/DDBJ whole genome shotgun (WGS) entry which is preliminary data.</text>
</comment>
<reference evidence="2" key="1">
    <citation type="submission" date="2020-01" db="EMBL/GenBank/DDBJ databases">
        <authorList>
            <person name="Mishra B."/>
        </authorList>
    </citation>
    <scope>NUCLEOTIDE SEQUENCE [LARGE SCALE GENOMIC DNA]</scope>
</reference>
<evidence type="ECO:0000313" key="3">
    <source>
        <dbReference type="Proteomes" id="UP000467841"/>
    </source>
</evidence>
<keyword evidence="3" id="KW-1185">Reference proteome</keyword>
<gene>
    <name evidence="2" type="ORF">MERR_LOCUS8093</name>
</gene>
<protein>
    <submittedName>
        <fullName evidence="2">Uncharacterized protein</fullName>
    </submittedName>
</protein>
<sequence>MEPLWTVRASHAPPRPRKPHHFDEEEEEEEPQARSSEVNPSSGVLLMAVSLSRPRPCLPVLWGTLRVRLIEQQEPCLS</sequence>
<dbReference type="EMBL" id="CACVBM020000556">
    <property type="protein sequence ID" value="CAA7020858.1"/>
    <property type="molecule type" value="Genomic_DNA"/>
</dbReference>
<dbReference type="Proteomes" id="UP000467841">
    <property type="component" value="Unassembled WGS sequence"/>
</dbReference>
<accession>A0A6D2HYM4</accession>
<evidence type="ECO:0000256" key="1">
    <source>
        <dbReference type="SAM" id="MobiDB-lite"/>
    </source>
</evidence>
<feature type="region of interest" description="Disordered" evidence="1">
    <location>
        <begin position="1"/>
        <end position="40"/>
    </location>
</feature>
<dbReference type="AlphaFoldDB" id="A0A6D2HYM4"/>
<name>A0A6D2HYM4_9BRAS</name>
<organism evidence="2 3">
    <name type="scientific">Microthlaspi erraticum</name>
    <dbReference type="NCBI Taxonomy" id="1685480"/>
    <lineage>
        <taxon>Eukaryota</taxon>
        <taxon>Viridiplantae</taxon>
        <taxon>Streptophyta</taxon>
        <taxon>Embryophyta</taxon>
        <taxon>Tracheophyta</taxon>
        <taxon>Spermatophyta</taxon>
        <taxon>Magnoliopsida</taxon>
        <taxon>eudicotyledons</taxon>
        <taxon>Gunneridae</taxon>
        <taxon>Pentapetalae</taxon>
        <taxon>rosids</taxon>
        <taxon>malvids</taxon>
        <taxon>Brassicales</taxon>
        <taxon>Brassicaceae</taxon>
        <taxon>Coluteocarpeae</taxon>
        <taxon>Microthlaspi</taxon>
    </lineage>
</organism>
<evidence type="ECO:0000313" key="2">
    <source>
        <dbReference type="EMBL" id="CAA7020858.1"/>
    </source>
</evidence>